<accession>A0A9E7G3M0</accession>
<dbReference type="PANTHER" id="PTHR35486">
    <property type="entry name" value="EXPRESSED PROTEIN"/>
    <property type="match status" value="1"/>
</dbReference>
<dbReference type="PANTHER" id="PTHR35486:SF1">
    <property type="entry name" value="OS02G0689500 PROTEIN"/>
    <property type="match status" value="1"/>
</dbReference>
<feature type="compositionally biased region" description="Basic and acidic residues" evidence="1">
    <location>
        <begin position="142"/>
        <end position="163"/>
    </location>
</feature>
<dbReference type="AlphaFoldDB" id="A0A9E7G3M0"/>
<reference evidence="2" key="1">
    <citation type="submission" date="2022-05" db="EMBL/GenBank/DDBJ databases">
        <title>The Musa troglodytarum L. genome provides insights into the mechanism of non-climacteric behaviour and enrichment of carotenoids.</title>
        <authorList>
            <person name="Wang J."/>
        </authorList>
    </citation>
    <scope>NUCLEOTIDE SEQUENCE</scope>
    <source>
        <tissue evidence="2">Leaf</tissue>
    </source>
</reference>
<evidence type="ECO:0000256" key="1">
    <source>
        <dbReference type="SAM" id="MobiDB-lite"/>
    </source>
</evidence>
<evidence type="ECO:0000313" key="3">
    <source>
        <dbReference type="Proteomes" id="UP001055439"/>
    </source>
</evidence>
<proteinExistence type="predicted"/>
<dbReference type="InterPro" id="IPR008004">
    <property type="entry name" value="OCTOPUS-like"/>
</dbReference>
<feature type="region of interest" description="Disordered" evidence="1">
    <location>
        <begin position="76"/>
        <end position="163"/>
    </location>
</feature>
<name>A0A9E7G3M0_9LILI</name>
<sequence length="209" mass="23540">MKCERHPFEAGVGVCASCLRERLLAITAPGQAASSAEHPSPLPFPFPRSVSPYASRGTAAGSRQYSSVVSALFSCHGPGDRDRKPRKSMSWLSALRRGRRKKNMSSEYSPEDATAWPGRDPEPEFRYDAKSPCRSWHRKRPPMREPRGEHNRRDRDGDRDRADLTRFATCFSPLMIASYSRRPSRMEEIGFSVLGPHHRRRASTGGPFP</sequence>
<protein>
    <submittedName>
        <fullName evidence="2">Transposon protein</fullName>
    </submittedName>
</protein>
<feature type="compositionally biased region" description="Basic and acidic residues" evidence="1">
    <location>
        <begin position="119"/>
        <end position="131"/>
    </location>
</feature>
<dbReference type="OrthoDB" id="688025at2759"/>
<gene>
    <name evidence="2" type="ORF">MUK42_13671</name>
</gene>
<dbReference type="Proteomes" id="UP001055439">
    <property type="component" value="Chromosome 5"/>
</dbReference>
<dbReference type="EMBL" id="CP097507">
    <property type="protein sequence ID" value="URE04503.1"/>
    <property type="molecule type" value="Genomic_DNA"/>
</dbReference>
<dbReference type="Pfam" id="PF05340">
    <property type="entry name" value="DUF740"/>
    <property type="match status" value="1"/>
</dbReference>
<keyword evidence="3" id="KW-1185">Reference proteome</keyword>
<organism evidence="2 3">
    <name type="scientific">Musa troglodytarum</name>
    <name type="common">fe'i banana</name>
    <dbReference type="NCBI Taxonomy" id="320322"/>
    <lineage>
        <taxon>Eukaryota</taxon>
        <taxon>Viridiplantae</taxon>
        <taxon>Streptophyta</taxon>
        <taxon>Embryophyta</taxon>
        <taxon>Tracheophyta</taxon>
        <taxon>Spermatophyta</taxon>
        <taxon>Magnoliopsida</taxon>
        <taxon>Liliopsida</taxon>
        <taxon>Zingiberales</taxon>
        <taxon>Musaceae</taxon>
        <taxon>Musa</taxon>
    </lineage>
</organism>
<evidence type="ECO:0000313" key="2">
    <source>
        <dbReference type="EMBL" id="URE04503.1"/>
    </source>
</evidence>